<sequence>MDNFSSTPGRRQVQDVSAVNSFLAKTYSIMALAVLVSALTAFLSTTVFRSAFIALFSNQASAWIILFLPLILTFAISFRATRNPVASFVMLMIMSVAYGLTFAIICAAYTGATVATAFVSAAAVFVTMAIYGTFTKRDLSNIGAYTTAALIGFIVATVVNMFLKNPMITYIFAYIGVIIFVGLTAWNAQQMKTIYAKYADQTNSLGLATAGALQLYLDFVNLFMFFLQIFGMGGERR</sequence>
<comment type="caution">
    <text evidence="7">The sequence shown here is derived from an EMBL/GenBank/DDBJ whole genome shotgun (WGS) entry which is preliminary data.</text>
</comment>
<feature type="transmembrane region" description="Helical" evidence="6">
    <location>
        <begin position="27"/>
        <end position="48"/>
    </location>
</feature>
<evidence type="ECO:0000256" key="2">
    <source>
        <dbReference type="ARBA" id="ARBA00010350"/>
    </source>
</evidence>
<organism evidence="7 8">
    <name type="scientific">Lactobacillus hamsteri DSM 5661 = JCM 6256</name>
    <dbReference type="NCBI Taxonomy" id="1423754"/>
    <lineage>
        <taxon>Bacteria</taxon>
        <taxon>Bacillati</taxon>
        <taxon>Bacillota</taxon>
        <taxon>Bacilli</taxon>
        <taxon>Lactobacillales</taxon>
        <taxon>Lactobacillaceae</taxon>
        <taxon>Lactobacillus</taxon>
    </lineage>
</organism>
<reference evidence="7 8" key="1">
    <citation type="journal article" date="2015" name="Genome Announc.">
        <title>Expanding the biotechnology potential of lactobacilli through comparative genomics of 213 strains and associated genera.</title>
        <authorList>
            <person name="Sun Z."/>
            <person name="Harris H.M."/>
            <person name="McCann A."/>
            <person name="Guo C."/>
            <person name="Argimon S."/>
            <person name="Zhang W."/>
            <person name="Yang X."/>
            <person name="Jeffery I.B."/>
            <person name="Cooney J.C."/>
            <person name="Kagawa T.F."/>
            <person name="Liu W."/>
            <person name="Song Y."/>
            <person name="Salvetti E."/>
            <person name="Wrobel A."/>
            <person name="Rasinkangas P."/>
            <person name="Parkhill J."/>
            <person name="Rea M.C."/>
            <person name="O'Sullivan O."/>
            <person name="Ritari J."/>
            <person name="Douillard F.P."/>
            <person name="Paul Ross R."/>
            <person name="Yang R."/>
            <person name="Briner A.E."/>
            <person name="Felis G.E."/>
            <person name="de Vos W.M."/>
            <person name="Barrangou R."/>
            <person name="Klaenhammer T.R."/>
            <person name="Caufield P.W."/>
            <person name="Cui Y."/>
            <person name="Zhang H."/>
            <person name="O'Toole P.W."/>
        </authorList>
    </citation>
    <scope>NUCLEOTIDE SEQUENCE [LARGE SCALE GENOMIC DNA]</scope>
    <source>
        <strain evidence="7 8">DSM 5661</strain>
    </source>
</reference>
<keyword evidence="8" id="KW-1185">Reference proteome</keyword>
<dbReference type="RefSeq" id="WP_025079876.1">
    <property type="nucleotide sequence ID" value="NZ_AZGI01000025.1"/>
</dbReference>
<dbReference type="AlphaFoldDB" id="A0A0R1YD66"/>
<accession>A0A0R1YD66</accession>
<feature type="transmembrane region" description="Helical" evidence="6">
    <location>
        <begin position="208"/>
        <end position="230"/>
    </location>
</feature>
<dbReference type="OrthoDB" id="9793828at2"/>
<feature type="transmembrane region" description="Helical" evidence="6">
    <location>
        <begin position="143"/>
        <end position="163"/>
    </location>
</feature>
<dbReference type="CDD" id="cd10432">
    <property type="entry name" value="BI-1-like_bacterial"/>
    <property type="match status" value="1"/>
</dbReference>
<feature type="transmembrane region" description="Helical" evidence="6">
    <location>
        <begin position="60"/>
        <end position="79"/>
    </location>
</feature>
<evidence type="ECO:0000313" key="8">
    <source>
        <dbReference type="Proteomes" id="UP000051223"/>
    </source>
</evidence>
<evidence type="ECO:0000256" key="3">
    <source>
        <dbReference type="ARBA" id="ARBA00022692"/>
    </source>
</evidence>
<feature type="transmembrane region" description="Helical" evidence="6">
    <location>
        <begin position="85"/>
        <end position="105"/>
    </location>
</feature>
<dbReference type="PANTHER" id="PTHR23291:SF50">
    <property type="entry name" value="PROTEIN LIFEGUARD 4"/>
    <property type="match status" value="1"/>
</dbReference>
<comment type="subcellular location">
    <subcellularLocation>
        <location evidence="1">Membrane</location>
        <topology evidence="1">Multi-pass membrane protein</topology>
    </subcellularLocation>
</comment>
<evidence type="ECO:0000256" key="4">
    <source>
        <dbReference type="ARBA" id="ARBA00022989"/>
    </source>
</evidence>
<feature type="transmembrane region" description="Helical" evidence="6">
    <location>
        <begin position="112"/>
        <end position="131"/>
    </location>
</feature>
<dbReference type="Proteomes" id="UP000051223">
    <property type="component" value="Unassembled WGS sequence"/>
</dbReference>
<keyword evidence="4 6" id="KW-1133">Transmembrane helix</keyword>
<dbReference type="eggNOG" id="COG0670">
    <property type="taxonomic scope" value="Bacteria"/>
</dbReference>
<evidence type="ECO:0000256" key="6">
    <source>
        <dbReference type="RuleBase" id="RU004379"/>
    </source>
</evidence>
<evidence type="ECO:0000313" key="7">
    <source>
        <dbReference type="EMBL" id="KRM40289.1"/>
    </source>
</evidence>
<gene>
    <name evidence="7" type="ORF">FC39_GL000761</name>
</gene>
<dbReference type="Pfam" id="PF01027">
    <property type="entry name" value="Bax1-I"/>
    <property type="match status" value="1"/>
</dbReference>
<dbReference type="PANTHER" id="PTHR23291">
    <property type="entry name" value="BAX INHIBITOR-RELATED"/>
    <property type="match status" value="1"/>
</dbReference>
<dbReference type="PATRIC" id="fig|1423754.3.peg.783"/>
<proteinExistence type="inferred from homology"/>
<evidence type="ECO:0000256" key="1">
    <source>
        <dbReference type="ARBA" id="ARBA00004141"/>
    </source>
</evidence>
<keyword evidence="5 6" id="KW-0472">Membrane</keyword>
<evidence type="ECO:0000256" key="5">
    <source>
        <dbReference type="ARBA" id="ARBA00023136"/>
    </source>
</evidence>
<dbReference type="InterPro" id="IPR006214">
    <property type="entry name" value="Bax_inhibitor_1-related"/>
</dbReference>
<comment type="similarity">
    <text evidence="2 6">Belongs to the BI1 family.</text>
</comment>
<dbReference type="GO" id="GO:0016020">
    <property type="term" value="C:membrane"/>
    <property type="evidence" value="ECO:0007669"/>
    <property type="project" value="UniProtKB-SubCell"/>
</dbReference>
<keyword evidence="3 6" id="KW-0812">Transmembrane</keyword>
<feature type="transmembrane region" description="Helical" evidence="6">
    <location>
        <begin position="170"/>
        <end position="188"/>
    </location>
</feature>
<protein>
    <submittedName>
        <fullName evidence="7">Membrane protein</fullName>
    </submittedName>
</protein>
<name>A0A0R1YD66_9LACO</name>
<dbReference type="EMBL" id="AZGI01000025">
    <property type="protein sequence ID" value="KRM40289.1"/>
    <property type="molecule type" value="Genomic_DNA"/>
</dbReference>